<gene>
    <name evidence="1" type="ORF">QE152_g35175</name>
</gene>
<organism evidence="1 2">
    <name type="scientific">Popillia japonica</name>
    <name type="common">Japanese beetle</name>
    <dbReference type="NCBI Taxonomy" id="7064"/>
    <lineage>
        <taxon>Eukaryota</taxon>
        <taxon>Metazoa</taxon>
        <taxon>Ecdysozoa</taxon>
        <taxon>Arthropoda</taxon>
        <taxon>Hexapoda</taxon>
        <taxon>Insecta</taxon>
        <taxon>Pterygota</taxon>
        <taxon>Neoptera</taxon>
        <taxon>Endopterygota</taxon>
        <taxon>Coleoptera</taxon>
        <taxon>Polyphaga</taxon>
        <taxon>Scarabaeiformia</taxon>
        <taxon>Scarabaeidae</taxon>
        <taxon>Rutelinae</taxon>
        <taxon>Popillia</taxon>
    </lineage>
</organism>
<sequence>MRFYHIFEQLLYSSSFFALNSNGTEKNKLYVHNVFSDALDEIFSVSHKSNYDLLTGADTNETAEKIFPEVNTILNKSGFTLRKWASNDVNLLTKLLPNATAPVVLNLDKDDHVKALAIQWNSHLDVCTSI</sequence>
<accession>A0AAW1IGZ9</accession>
<proteinExistence type="predicted"/>
<reference evidence="1 2" key="1">
    <citation type="journal article" date="2024" name="BMC Genomics">
        <title>De novo assembly and annotation of Popillia japonica's genome with initial clues to its potential as an invasive pest.</title>
        <authorList>
            <person name="Cucini C."/>
            <person name="Boschi S."/>
            <person name="Funari R."/>
            <person name="Cardaioli E."/>
            <person name="Iannotti N."/>
            <person name="Marturano G."/>
            <person name="Paoli F."/>
            <person name="Bruttini M."/>
            <person name="Carapelli A."/>
            <person name="Frati F."/>
            <person name="Nardi F."/>
        </authorList>
    </citation>
    <scope>NUCLEOTIDE SEQUENCE [LARGE SCALE GENOMIC DNA]</scope>
    <source>
        <strain evidence="1">DMR45628</strain>
    </source>
</reference>
<dbReference type="EMBL" id="JASPKY010000583">
    <property type="protein sequence ID" value="KAK9688626.1"/>
    <property type="molecule type" value="Genomic_DNA"/>
</dbReference>
<comment type="caution">
    <text evidence="1">The sequence shown here is derived from an EMBL/GenBank/DDBJ whole genome shotgun (WGS) entry which is preliminary data.</text>
</comment>
<name>A0AAW1IGZ9_POPJA</name>
<keyword evidence="2" id="KW-1185">Reference proteome</keyword>
<evidence type="ECO:0000313" key="1">
    <source>
        <dbReference type="EMBL" id="KAK9688626.1"/>
    </source>
</evidence>
<dbReference type="Proteomes" id="UP001458880">
    <property type="component" value="Unassembled WGS sequence"/>
</dbReference>
<protein>
    <submittedName>
        <fullName evidence="1">Uncharacterized protein</fullName>
    </submittedName>
</protein>
<evidence type="ECO:0000313" key="2">
    <source>
        <dbReference type="Proteomes" id="UP001458880"/>
    </source>
</evidence>
<dbReference type="AlphaFoldDB" id="A0AAW1IGZ9"/>